<dbReference type="EMBL" id="CM003377">
    <property type="protein sequence ID" value="KOM46339.1"/>
    <property type="molecule type" value="Genomic_DNA"/>
</dbReference>
<dbReference type="AlphaFoldDB" id="A0A0L9UUW9"/>
<reference evidence="2" key="1">
    <citation type="journal article" date="2015" name="Proc. Natl. Acad. Sci. U.S.A.">
        <title>Genome sequencing of adzuki bean (Vigna angularis) provides insight into high starch and low fat accumulation and domestication.</title>
        <authorList>
            <person name="Yang K."/>
            <person name="Tian Z."/>
            <person name="Chen C."/>
            <person name="Luo L."/>
            <person name="Zhao B."/>
            <person name="Wang Z."/>
            <person name="Yu L."/>
            <person name="Li Y."/>
            <person name="Sun Y."/>
            <person name="Li W."/>
            <person name="Chen Y."/>
            <person name="Li Y."/>
            <person name="Zhang Y."/>
            <person name="Ai D."/>
            <person name="Zhao J."/>
            <person name="Shang C."/>
            <person name="Ma Y."/>
            <person name="Wu B."/>
            <person name="Wang M."/>
            <person name="Gao L."/>
            <person name="Sun D."/>
            <person name="Zhang P."/>
            <person name="Guo F."/>
            <person name="Wang W."/>
            <person name="Li Y."/>
            <person name="Wang J."/>
            <person name="Varshney R.K."/>
            <person name="Wang J."/>
            <person name="Ling H.Q."/>
            <person name="Wan P."/>
        </authorList>
    </citation>
    <scope>NUCLEOTIDE SEQUENCE</scope>
    <source>
        <strain evidence="2">cv. Jingnong 6</strain>
    </source>
</reference>
<accession>A0A0L9UUW9</accession>
<gene>
    <name evidence="1" type="ORF">LR48_Vigan07g004300</name>
</gene>
<evidence type="ECO:0000313" key="2">
    <source>
        <dbReference type="Proteomes" id="UP000053144"/>
    </source>
</evidence>
<organism evidence="1 2">
    <name type="scientific">Phaseolus angularis</name>
    <name type="common">Azuki bean</name>
    <name type="synonym">Vigna angularis</name>
    <dbReference type="NCBI Taxonomy" id="3914"/>
    <lineage>
        <taxon>Eukaryota</taxon>
        <taxon>Viridiplantae</taxon>
        <taxon>Streptophyta</taxon>
        <taxon>Embryophyta</taxon>
        <taxon>Tracheophyta</taxon>
        <taxon>Spermatophyta</taxon>
        <taxon>Magnoliopsida</taxon>
        <taxon>eudicotyledons</taxon>
        <taxon>Gunneridae</taxon>
        <taxon>Pentapetalae</taxon>
        <taxon>rosids</taxon>
        <taxon>fabids</taxon>
        <taxon>Fabales</taxon>
        <taxon>Fabaceae</taxon>
        <taxon>Papilionoideae</taxon>
        <taxon>50 kb inversion clade</taxon>
        <taxon>NPAAA clade</taxon>
        <taxon>indigoferoid/millettioid clade</taxon>
        <taxon>Phaseoleae</taxon>
        <taxon>Vigna</taxon>
    </lineage>
</organism>
<evidence type="ECO:0000313" key="1">
    <source>
        <dbReference type="EMBL" id="KOM46339.1"/>
    </source>
</evidence>
<name>A0A0L9UUW9_PHAAN</name>
<dbReference type="Gramene" id="KOM46339">
    <property type="protein sequence ID" value="KOM46339"/>
    <property type="gene ID" value="LR48_Vigan07g004300"/>
</dbReference>
<dbReference type="Proteomes" id="UP000053144">
    <property type="component" value="Chromosome 7"/>
</dbReference>
<proteinExistence type="predicted"/>
<sequence>MPSFKVHIPASSVFDDSTYLNALFDEESVAHNDRHAVFDDVKVDLADFENACTDLGLELELEFAGFLNSLELNNEKLQGWFWWVLLSLGATLVGGNDHNSKSFPASYEFNALDLFKVEPIEPTLDYVPVMPAHTHILDSAFSIENIDMPYAVSELCTGFDIIPVDDSFTVGVHSIADLVKFDKEAVDTETTSVKAGDSVNTAQRAWK</sequence>
<protein>
    <submittedName>
        <fullName evidence="1">Uncharacterized protein</fullName>
    </submittedName>
</protein>